<evidence type="ECO:0000313" key="1">
    <source>
        <dbReference type="EMBL" id="KAF7850748.1"/>
    </source>
</evidence>
<dbReference type="OrthoDB" id="1933081at2759"/>
<gene>
    <name evidence="1" type="ORF">BT93_L5043</name>
</gene>
<organism evidence="1 2">
    <name type="scientific">Corymbia citriodora subsp. variegata</name>
    <dbReference type="NCBI Taxonomy" id="360336"/>
    <lineage>
        <taxon>Eukaryota</taxon>
        <taxon>Viridiplantae</taxon>
        <taxon>Streptophyta</taxon>
        <taxon>Embryophyta</taxon>
        <taxon>Tracheophyta</taxon>
        <taxon>Spermatophyta</taxon>
        <taxon>Magnoliopsida</taxon>
        <taxon>eudicotyledons</taxon>
        <taxon>Gunneridae</taxon>
        <taxon>Pentapetalae</taxon>
        <taxon>rosids</taxon>
        <taxon>malvids</taxon>
        <taxon>Myrtales</taxon>
        <taxon>Myrtaceae</taxon>
        <taxon>Myrtoideae</taxon>
        <taxon>Eucalypteae</taxon>
        <taxon>Corymbia</taxon>
    </lineage>
</organism>
<sequence>MAENRYKNNYDLLFVPEKVLSTKGRRELRILICFNSRKRNGIHKNPFFLGPNYHLEDLSRMNRYWFNTNNGSCFTMIRIHMYP</sequence>
<proteinExistence type="predicted"/>
<reference evidence="1" key="1">
    <citation type="submission" date="2020-05" db="EMBL/GenBank/DDBJ databases">
        <title>WGS assembly of Corymbia citriodora subspecies variegata.</title>
        <authorList>
            <person name="Barry K."/>
            <person name="Hundley H."/>
            <person name="Shu S."/>
            <person name="Jenkins J."/>
            <person name="Grimwood J."/>
            <person name="Baten A."/>
        </authorList>
    </citation>
    <scope>NUCLEOTIDE SEQUENCE</scope>
    <source>
        <strain evidence="1">CV2-018</strain>
    </source>
</reference>
<evidence type="ECO:0000313" key="2">
    <source>
        <dbReference type="Proteomes" id="UP000806378"/>
    </source>
</evidence>
<comment type="caution">
    <text evidence="1">The sequence shown here is derived from an EMBL/GenBank/DDBJ whole genome shotgun (WGS) entry which is preliminary data.</text>
</comment>
<name>A0A8T0CSY0_CORYI</name>
<accession>A0A8T0CSY0</accession>
<dbReference type="Gramene" id="rna-gnl|WGS:JABURB|Cocit.L5043.1">
    <property type="protein sequence ID" value="cds-KAF7850748.1"/>
    <property type="gene ID" value="gene-BT93_L5043"/>
</dbReference>
<evidence type="ECO:0008006" key="3">
    <source>
        <dbReference type="Google" id="ProtNLM"/>
    </source>
</evidence>
<dbReference type="AlphaFoldDB" id="A0A8T0CSY0"/>
<keyword evidence="2" id="KW-1185">Reference proteome</keyword>
<dbReference type="Proteomes" id="UP000806378">
    <property type="component" value="Unassembled WGS sequence"/>
</dbReference>
<dbReference type="EMBL" id="MU089584">
    <property type="protein sequence ID" value="KAF7850748.1"/>
    <property type="molecule type" value="Genomic_DNA"/>
</dbReference>
<protein>
    <recommendedName>
        <fullName evidence="3">Ycf1</fullName>
    </recommendedName>
</protein>